<gene>
    <name evidence="3" type="ORF">SAMN04489747_2852</name>
</gene>
<feature type="transmembrane region" description="Helical" evidence="2">
    <location>
        <begin position="37"/>
        <end position="55"/>
    </location>
</feature>
<keyword evidence="4" id="KW-1185">Reference proteome</keyword>
<dbReference type="AlphaFoldDB" id="A0A1G7B853"/>
<feature type="transmembrane region" description="Helical" evidence="2">
    <location>
        <begin position="84"/>
        <end position="105"/>
    </location>
</feature>
<accession>A0A1G7B853</accession>
<feature type="transmembrane region" description="Helical" evidence="2">
    <location>
        <begin position="112"/>
        <end position="136"/>
    </location>
</feature>
<evidence type="ECO:0008006" key="5">
    <source>
        <dbReference type="Google" id="ProtNLM"/>
    </source>
</evidence>
<sequence length="238" mass="25133">MSDRLSEQPAPGPDERGPRQPGEGGASRRPSLLTEMTVFFTVCLVVGVLAGLLWARVTDLPGYTIAVDGRATTSERGLAEQFSADAWFCVIAVGGGLLIGLLAWWRLIRVGWGVVLAAVLGALLAAVLTWVVGWAMGPGDFDARLANAEPGDVVPIELTLRAPVALVVWPFIASIPILLWSSLAPDDEEPTPLFTRGRLARRRHESVAGVLPEDRVGLPAAPPPDGPGESTSSGPPPR</sequence>
<keyword evidence="2" id="KW-0472">Membrane</keyword>
<dbReference type="EMBL" id="LT629688">
    <property type="protein sequence ID" value="SDE22435.1"/>
    <property type="molecule type" value="Genomic_DNA"/>
</dbReference>
<organism evidence="3 4">
    <name type="scientific">Auraticoccus monumenti</name>
    <dbReference type="NCBI Taxonomy" id="675864"/>
    <lineage>
        <taxon>Bacteria</taxon>
        <taxon>Bacillati</taxon>
        <taxon>Actinomycetota</taxon>
        <taxon>Actinomycetes</taxon>
        <taxon>Propionibacteriales</taxon>
        <taxon>Propionibacteriaceae</taxon>
        <taxon>Auraticoccus</taxon>
    </lineage>
</organism>
<feature type="region of interest" description="Disordered" evidence="1">
    <location>
        <begin position="1"/>
        <end position="29"/>
    </location>
</feature>
<dbReference type="Proteomes" id="UP000198546">
    <property type="component" value="Chromosome i"/>
</dbReference>
<reference evidence="3 4" key="1">
    <citation type="submission" date="2016-10" db="EMBL/GenBank/DDBJ databases">
        <authorList>
            <person name="de Groot N.N."/>
        </authorList>
    </citation>
    <scope>NUCLEOTIDE SEQUENCE [LARGE SCALE GENOMIC DNA]</scope>
    <source>
        <strain evidence="3 4">MON 2.2</strain>
    </source>
</reference>
<feature type="transmembrane region" description="Helical" evidence="2">
    <location>
        <begin position="160"/>
        <end position="180"/>
    </location>
</feature>
<evidence type="ECO:0000313" key="3">
    <source>
        <dbReference type="EMBL" id="SDE22435.1"/>
    </source>
</evidence>
<evidence type="ECO:0000256" key="1">
    <source>
        <dbReference type="SAM" id="MobiDB-lite"/>
    </source>
</evidence>
<evidence type="ECO:0000313" key="4">
    <source>
        <dbReference type="Proteomes" id="UP000198546"/>
    </source>
</evidence>
<dbReference type="RefSeq" id="WP_090594474.1">
    <property type="nucleotide sequence ID" value="NZ_LT629688.1"/>
</dbReference>
<proteinExistence type="predicted"/>
<dbReference type="STRING" id="675864.SAMN04489747_2852"/>
<name>A0A1G7B853_9ACTN</name>
<feature type="region of interest" description="Disordered" evidence="1">
    <location>
        <begin position="202"/>
        <end position="238"/>
    </location>
</feature>
<feature type="compositionally biased region" description="Low complexity" evidence="1">
    <location>
        <begin position="227"/>
        <end position="238"/>
    </location>
</feature>
<protein>
    <recommendedName>
        <fullName evidence="5">DUF2567 domain-containing protein</fullName>
    </recommendedName>
</protein>
<evidence type="ECO:0000256" key="2">
    <source>
        <dbReference type="SAM" id="Phobius"/>
    </source>
</evidence>
<dbReference type="OrthoDB" id="3831168at2"/>
<keyword evidence="2" id="KW-1133">Transmembrane helix</keyword>
<keyword evidence="2" id="KW-0812">Transmembrane</keyword>